<evidence type="ECO:0000313" key="1">
    <source>
        <dbReference type="EMBL" id="MCJ2544467.1"/>
    </source>
</evidence>
<name>A0ABT0CFH1_THEVL</name>
<evidence type="ECO:0000313" key="2">
    <source>
        <dbReference type="Proteomes" id="UP000830835"/>
    </source>
</evidence>
<organism evidence="1 2">
    <name type="scientific">Thermostichus vulcanus str. 'Rupite'</name>
    <dbReference type="NCBI Taxonomy" id="2813851"/>
    <lineage>
        <taxon>Bacteria</taxon>
        <taxon>Bacillati</taxon>
        <taxon>Cyanobacteriota</taxon>
        <taxon>Cyanophyceae</taxon>
        <taxon>Thermostichales</taxon>
        <taxon>Thermostichaceae</taxon>
        <taxon>Thermostichus</taxon>
    </lineage>
</organism>
<gene>
    <name evidence="1" type="ORF">JX360_16400</name>
</gene>
<proteinExistence type="predicted"/>
<dbReference type="Proteomes" id="UP000830835">
    <property type="component" value="Unassembled WGS sequence"/>
</dbReference>
<dbReference type="Pfam" id="PF06868">
    <property type="entry name" value="DUF1257"/>
    <property type="match status" value="1"/>
</dbReference>
<sequence>MSHFTTIQVQIKDGELLAETLQELGYQVERDASLRGYLWNRTRADFVIRQKNGFDIGFRRQGEHYELVADLWGAKIDQQAFLQPILQRYAHKQLLRSARQQGYAIEAEEQLEDGTIRVVVGRWV</sequence>
<dbReference type="EMBL" id="JAFIRA010000068">
    <property type="protein sequence ID" value="MCJ2544467.1"/>
    <property type="molecule type" value="Genomic_DNA"/>
</dbReference>
<dbReference type="PANTHER" id="PTHR39638:SF2">
    <property type="entry name" value="YCF35"/>
    <property type="match status" value="1"/>
</dbReference>
<dbReference type="RefSeq" id="WP_244353061.1">
    <property type="nucleotide sequence ID" value="NZ_JAFIRA010000068.1"/>
</dbReference>
<protein>
    <submittedName>
        <fullName evidence="1">DUF1257 domain-containing protein</fullName>
    </submittedName>
</protein>
<accession>A0ABT0CFH1</accession>
<dbReference type="InterPro" id="IPR009666">
    <property type="entry name" value="Uncharacterised_Ycf35"/>
</dbReference>
<dbReference type="PANTHER" id="PTHR39638">
    <property type="entry name" value="YCF35"/>
    <property type="match status" value="1"/>
</dbReference>
<keyword evidence="2" id="KW-1185">Reference proteome</keyword>
<reference evidence="1" key="1">
    <citation type="submission" date="2021-02" db="EMBL/GenBank/DDBJ databases">
        <title>The CRISPR/cas machinery reduction and long-range gene transfer in the hot spring cyanobacterium Synechococcus.</title>
        <authorList>
            <person name="Dvorak P."/>
            <person name="Jahodarova E."/>
            <person name="Hasler P."/>
            <person name="Poulickova A."/>
        </authorList>
    </citation>
    <scope>NUCLEOTIDE SEQUENCE</scope>
    <source>
        <strain evidence="1">Rupite</strain>
    </source>
</reference>
<comment type="caution">
    <text evidence="1">The sequence shown here is derived from an EMBL/GenBank/DDBJ whole genome shotgun (WGS) entry which is preliminary data.</text>
</comment>